<keyword evidence="7" id="KW-0865">Zymogen</keyword>
<dbReference type="EMBL" id="CAQQ02374387">
    <property type="status" value="NOT_ANNOTATED_CDS"/>
    <property type="molecule type" value="Genomic_DNA"/>
</dbReference>
<dbReference type="SMART" id="SM00020">
    <property type="entry name" value="Tryp_SPc"/>
    <property type="match status" value="1"/>
</dbReference>
<dbReference type="EnsemblMetazoa" id="MESCA011330-RA">
    <property type="protein sequence ID" value="MESCA011330-PA"/>
    <property type="gene ID" value="MESCA011330"/>
</dbReference>
<evidence type="ECO:0000256" key="4">
    <source>
        <dbReference type="ARBA" id="ARBA00022670"/>
    </source>
</evidence>
<evidence type="ECO:0000256" key="3">
    <source>
        <dbReference type="ARBA" id="ARBA00022525"/>
    </source>
</evidence>
<dbReference type="InterPro" id="IPR043504">
    <property type="entry name" value="Peptidase_S1_PA_chymotrypsin"/>
</dbReference>
<dbReference type="PROSITE" id="PS00135">
    <property type="entry name" value="TRYPSIN_SER"/>
    <property type="match status" value="1"/>
</dbReference>
<reference evidence="11" key="2">
    <citation type="submission" date="2015-06" db="UniProtKB">
        <authorList>
            <consortium name="EnsemblMetazoa"/>
        </authorList>
    </citation>
    <scope>IDENTIFICATION</scope>
</reference>
<dbReference type="PANTHER" id="PTHR24276:SF91">
    <property type="entry name" value="AT26814P-RELATED"/>
    <property type="match status" value="1"/>
</dbReference>
<dbReference type="PROSITE" id="PS50240">
    <property type="entry name" value="TRYPSIN_DOM"/>
    <property type="match status" value="1"/>
</dbReference>
<evidence type="ECO:0000256" key="6">
    <source>
        <dbReference type="ARBA" id="ARBA00022825"/>
    </source>
</evidence>
<keyword evidence="5 9" id="KW-0378">Hydrolase</keyword>
<name>T1H4W1_MEGSC</name>
<evidence type="ECO:0000259" key="10">
    <source>
        <dbReference type="PROSITE" id="PS50240"/>
    </source>
</evidence>
<dbReference type="PANTHER" id="PTHR24276">
    <property type="entry name" value="POLYSERASE-RELATED"/>
    <property type="match status" value="1"/>
</dbReference>
<dbReference type="GO" id="GO:0005576">
    <property type="term" value="C:extracellular region"/>
    <property type="evidence" value="ECO:0007669"/>
    <property type="project" value="UniProtKB-SubCell"/>
</dbReference>
<dbReference type="PRINTS" id="PR00722">
    <property type="entry name" value="CHYMOTRYPSIN"/>
</dbReference>
<evidence type="ECO:0000313" key="11">
    <source>
        <dbReference type="EnsemblMetazoa" id="MESCA011330-PA"/>
    </source>
</evidence>
<dbReference type="AlphaFoldDB" id="T1H4W1"/>
<dbReference type="Proteomes" id="UP000015102">
    <property type="component" value="Unassembled WGS sequence"/>
</dbReference>
<dbReference type="InterPro" id="IPR033116">
    <property type="entry name" value="TRYPSIN_SER"/>
</dbReference>
<keyword evidence="8" id="KW-1015">Disulfide bond</keyword>
<dbReference type="Pfam" id="PF00089">
    <property type="entry name" value="Trypsin"/>
    <property type="match status" value="1"/>
</dbReference>
<dbReference type="OMA" id="NDICAER"/>
<organism evidence="11 12">
    <name type="scientific">Megaselia scalaris</name>
    <name type="common">Humpbacked fly</name>
    <name type="synonym">Phora scalaris</name>
    <dbReference type="NCBI Taxonomy" id="36166"/>
    <lineage>
        <taxon>Eukaryota</taxon>
        <taxon>Metazoa</taxon>
        <taxon>Ecdysozoa</taxon>
        <taxon>Arthropoda</taxon>
        <taxon>Hexapoda</taxon>
        <taxon>Insecta</taxon>
        <taxon>Pterygota</taxon>
        <taxon>Neoptera</taxon>
        <taxon>Endopterygota</taxon>
        <taxon>Diptera</taxon>
        <taxon>Brachycera</taxon>
        <taxon>Muscomorpha</taxon>
        <taxon>Platypezoidea</taxon>
        <taxon>Phoridae</taxon>
        <taxon>Megaseliini</taxon>
        <taxon>Megaselia</taxon>
    </lineage>
</organism>
<keyword evidence="12" id="KW-1185">Reference proteome</keyword>
<protein>
    <recommendedName>
        <fullName evidence="10">Peptidase S1 domain-containing protein</fullName>
    </recommendedName>
</protein>
<keyword evidence="6 9" id="KW-0720">Serine protease</keyword>
<feature type="domain" description="Peptidase S1" evidence="10">
    <location>
        <begin position="66"/>
        <end position="296"/>
    </location>
</feature>
<dbReference type="HOGENOM" id="CLU_006842_7_1_1"/>
<dbReference type="CDD" id="cd00190">
    <property type="entry name" value="Tryp_SPc"/>
    <property type="match status" value="1"/>
</dbReference>
<dbReference type="SUPFAM" id="SSF50494">
    <property type="entry name" value="Trypsin-like serine proteases"/>
    <property type="match status" value="1"/>
</dbReference>
<accession>T1H4W1</accession>
<evidence type="ECO:0000256" key="7">
    <source>
        <dbReference type="ARBA" id="ARBA00023145"/>
    </source>
</evidence>
<dbReference type="PROSITE" id="PS00134">
    <property type="entry name" value="TRYPSIN_HIS"/>
    <property type="match status" value="1"/>
</dbReference>
<dbReference type="InterPro" id="IPR001254">
    <property type="entry name" value="Trypsin_dom"/>
</dbReference>
<keyword evidence="4 9" id="KW-0645">Protease</keyword>
<evidence type="ECO:0000256" key="5">
    <source>
        <dbReference type="ARBA" id="ARBA00022801"/>
    </source>
</evidence>
<dbReference type="InterPro" id="IPR018114">
    <property type="entry name" value="TRYPSIN_HIS"/>
</dbReference>
<keyword evidence="3" id="KW-0964">Secreted</keyword>
<dbReference type="GO" id="GO:0016485">
    <property type="term" value="P:protein processing"/>
    <property type="evidence" value="ECO:0007669"/>
    <property type="project" value="UniProtKB-ARBA"/>
</dbReference>
<comment type="similarity">
    <text evidence="2">Belongs to the peptidase S1 family.</text>
</comment>
<dbReference type="InterPro" id="IPR050430">
    <property type="entry name" value="Peptidase_S1"/>
</dbReference>
<evidence type="ECO:0000256" key="1">
    <source>
        <dbReference type="ARBA" id="ARBA00004613"/>
    </source>
</evidence>
<dbReference type="GO" id="GO:0004252">
    <property type="term" value="F:serine-type endopeptidase activity"/>
    <property type="evidence" value="ECO:0007669"/>
    <property type="project" value="InterPro"/>
</dbReference>
<dbReference type="Gene3D" id="2.40.10.10">
    <property type="entry name" value="Trypsin-like serine proteases"/>
    <property type="match status" value="1"/>
</dbReference>
<evidence type="ECO:0000313" key="12">
    <source>
        <dbReference type="Proteomes" id="UP000015102"/>
    </source>
</evidence>
<comment type="subcellular location">
    <subcellularLocation>
        <location evidence="1">Secreted</location>
    </subcellularLocation>
</comment>
<sequence length="300" mass="32810">MFYYTNLINLIEVFVLNFINTIALYKSSSSYIQAHSFQNATFRVTIGDSFDGSLLWIARDRFGGKIVGGRDASIEEFPWQISLRRKTKPQNPFKHTCGGSVLTENIILTAAHCVINKDPKQYVVVAGSSHRTGGDGVISRALQFVWHEGYNSSTKDNDVALILLESSFHLDNHHIKAVKLATRNPRHNELVTISGWGSLKFLGSSPEILQVVNVPTVSNDICAERYAPSPILDSMICAGSSEGGKDACQGDSGGPLVIGDVQYGIVSWGRSCALATHPGVYSSVAHLKQWIEDNVQNLSV</sequence>
<dbReference type="STRING" id="36166.T1H4W1"/>
<evidence type="ECO:0000256" key="9">
    <source>
        <dbReference type="RuleBase" id="RU363034"/>
    </source>
</evidence>
<dbReference type="InterPro" id="IPR009003">
    <property type="entry name" value="Peptidase_S1_PA"/>
</dbReference>
<evidence type="ECO:0000256" key="2">
    <source>
        <dbReference type="ARBA" id="ARBA00007664"/>
    </source>
</evidence>
<dbReference type="InterPro" id="IPR001314">
    <property type="entry name" value="Peptidase_S1A"/>
</dbReference>
<reference evidence="12" key="1">
    <citation type="submission" date="2013-02" db="EMBL/GenBank/DDBJ databases">
        <authorList>
            <person name="Hughes D."/>
        </authorList>
    </citation>
    <scope>NUCLEOTIDE SEQUENCE</scope>
    <source>
        <strain>Durham</strain>
        <strain evidence="12">NC isolate 2 -- Noor lab</strain>
    </source>
</reference>
<dbReference type="FunFam" id="2.40.10.10:FF:000047">
    <property type="entry name" value="Trypsin eta"/>
    <property type="match status" value="1"/>
</dbReference>
<evidence type="ECO:0000256" key="8">
    <source>
        <dbReference type="ARBA" id="ARBA00023157"/>
    </source>
</evidence>
<proteinExistence type="inferred from homology"/>